<comment type="caution">
    <text evidence="14">The sequence shown here is derived from an EMBL/GenBank/DDBJ whole genome shotgun (WGS) entry which is preliminary data.</text>
</comment>
<evidence type="ECO:0000256" key="7">
    <source>
        <dbReference type="ARBA" id="ARBA00022927"/>
    </source>
</evidence>
<feature type="domain" description="Trimeric autotransporter adhesin YadA-like head" evidence="12">
    <location>
        <begin position="105"/>
        <end position="128"/>
    </location>
</feature>
<dbReference type="Pfam" id="PF05658">
    <property type="entry name" value="YadA_head"/>
    <property type="match status" value="16"/>
</dbReference>
<evidence type="ECO:0000259" key="12">
    <source>
        <dbReference type="Pfam" id="PF05658"/>
    </source>
</evidence>
<dbReference type="SMART" id="SM00710">
    <property type="entry name" value="PbH1"/>
    <property type="match status" value="8"/>
</dbReference>
<accession>A0AAJ1QB48</accession>
<feature type="coiled-coil region" evidence="10">
    <location>
        <begin position="3624"/>
        <end position="3658"/>
    </location>
</feature>
<dbReference type="GO" id="GO:0009279">
    <property type="term" value="C:cell outer membrane"/>
    <property type="evidence" value="ECO:0007669"/>
    <property type="project" value="UniProtKB-SubCell"/>
</dbReference>
<dbReference type="InterPro" id="IPR011049">
    <property type="entry name" value="Serralysin-like_metalloprot_C"/>
</dbReference>
<reference evidence="14" key="1">
    <citation type="submission" date="2023-05" db="EMBL/GenBank/DDBJ databases">
        <title>Cataloging the Phylogenetic Diversity of Human Bladder Bacteria.</title>
        <authorList>
            <person name="Du J."/>
        </authorList>
    </citation>
    <scope>NUCLEOTIDE SEQUENCE</scope>
    <source>
        <strain evidence="14">UMB10101</strain>
    </source>
</reference>
<evidence type="ECO:0000256" key="5">
    <source>
        <dbReference type="ARBA" id="ARBA00022692"/>
    </source>
</evidence>
<proteinExistence type="predicted"/>
<feature type="domain" description="Trimeric autotransporter adhesin YadA-like head" evidence="12">
    <location>
        <begin position="564"/>
        <end position="589"/>
    </location>
</feature>
<protein>
    <submittedName>
        <fullName evidence="14">ESPR-type extended signal peptide-containing protein</fullName>
    </submittedName>
</protein>
<dbReference type="SUPFAM" id="SSF54523">
    <property type="entry name" value="Pili subunits"/>
    <property type="match status" value="1"/>
</dbReference>
<feature type="domain" description="Trimeric autotransporter adhesin YadA-like head" evidence="12">
    <location>
        <begin position="663"/>
        <end position="689"/>
    </location>
</feature>
<evidence type="ECO:0000256" key="2">
    <source>
        <dbReference type="ARBA" id="ARBA00004442"/>
    </source>
</evidence>
<dbReference type="EMBL" id="JASORJ010000026">
    <property type="protein sequence ID" value="MDK7357775.1"/>
    <property type="molecule type" value="Genomic_DNA"/>
</dbReference>
<feature type="domain" description="Trimeric autotransporter adhesin YadA-like head" evidence="12">
    <location>
        <begin position="492"/>
        <end position="512"/>
    </location>
</feature>
<feature type="domain" description="Trimeric autotransporter adhesin YadA-like head" evidence="12">
    <location>
        <begin position="464"/>
        <end position="484"/>
    </location>
</feature>
<evidence type="ECO:0000256" key="6">
    <source>
        <dbReference type="ARBA" id="ARBA00022729"/>
    </source>
</evidence>
<feature type="domain" description="ESPR" evidence="13">
    <location>
        <begin position="1"/>
        <end position="43"/>
    </location>
</feature>
<evidence type="ECO:0000313" key="14">
    <source>
        <dbReference type="EMBL" id="MDK7357775.1"/>
    </source>
</evidence>
<feature type="domain" description="Trimeric autotransporter adhesin YadA-like head" evidence="12">
    <location>
        <begin position="312"/>
        <end position="336"/>
    </location>
</feature>
<evidence type="ECO:0000259" key="11">
    <source>
        <dbReference type="Pfam" id="PF03895"/>
    </source>
</evidence>
<keyword evidence="10" id="KW-0175">Coiled coil</keyword>
<dbReference type="InterPro" id="IPR006626">
    <property type="entry name" value="PbH1"/>
</dbReference>
<evidence type="ECO:0000256" key="8">
    <source>
        <dbReference type="ARBA" id="ARBA00023136"/>
    </source>
</evidence>
<dbReference type="SUPFAM" id="SSF101967">
    <property type="entry name" value="Adhesin YadA, collagen-binding domain"/>
    <property type="match status" value="2"/>
</dbReference>
<comment type="subcellular location">
    <subcellularLocation>
        <location evidence="2">Cell outer membrane</location>
    </subcellularLocation>
    <subcellularLocation>
        <location evidence="1">Cell surface</location>
    </subcellularLocation>
</comment>
<feature type="domain" description="Trimeric autotransporter adhesin YadA-like head" evidence="12">
    <location>
        <begin position="141"/>
        <end position="167"/>
    </location>
</feature>
<dbReference type="RefSeq" id="WP_285418276.1">
    <property type="nucleotide sequence ID" value="NZ_JASORJ010000026.1"/>
</dbReference>
<keyword evidence="4" id="KW-1134">Transmembrane beta strand</keyword>
<dbReference type="Gene3D" id="6.20.50.100">
    <property type="match status" value="6"/>
</dbReference>
<keyword evidence="9" id="KW-0998">Cell outer membrane</keyword>
<organism evidence="14 15">
    <name type="scientific">Veillonella atypica</name>
    <dbReference type="NCBI Taxonomy" id="39777"/>
    <lineage>
        <taxon>Bacteria</taxon>
        <taxon>Bacillati</taxon>
        <taxon>Bacillota</taxon>
        <taxon>Negativicutes</taxon>
        <taxon>Veillonellales</taxon>
        <taxon>Veillonellaceae</taxon>
        <taxon>Veillonella</taxon>
    </lineage>
</organism>
<dbReference type="InterPro" id="IPR008640">
    <property type="entry name" value="Adhesin_Head_dom"/>
</dbReference>
<keyword evidence="5" id="KW-0812">Transmembrane</keyword>
<feature type="domain" description="Trimeric autotransporter adhesin YadA-like head" evidence="12">
    <location>
        <begin position="397"/>
        <end position="412"/>
    </location>
</feature>
<keyword evidence="8" id="KW-0472">Membrane</keyword>
<evidence type="ECO:0000256" key="9">
    <source>
        <dbReference type="ARBA" id="ARBA00023237"/>
    </source>
</evidence>
<feature type="domain" description="Trimeric autotransporter adhesin YadA-like head" evidence="12">
    <location>
        <begin position="611"/>
        <end position="631"/>
    </location>
</feature>
<feature type="domain" description="Trimeric autotransporter adhesin YadA-like head" evidence="12">
    <location>
        <begin position="246"/>
        <end position="270"/>
    </location>
</feature>
<dbReference type="CDD" id="cd12820">
    <property type="entry name" value="LbR_YadA-like"/>
    <property type="match status" value="4"/>
</dbReference>
<dbReference type="GO" id="GO:0009986">
    <property type="term" value="C:cell surface"/>
    <property type="evidence" value="ECO:0007669"/>
    <property type="project" value="UniProtKB-SubCell"/>
</dbReference>
<evidence type="ECO:0000256" key="10">
    <source>
        <dbReference type="SAM" id="Coils"/>
    </source>
</evidence>
<dbReference type="InterPro" id="IPR045584">
    <property type="entry name" value="Pilin-like"/>
</dbReference>
<evidence type="ECO:0000313" key="15">
    <source>
        <dbReference type="Proteomes" id="UP001236274"/>
    </source>
</evidence>
<feature type="domain" description="Trimeric autotransporter adhesin YadA-like C-terminal membrane anchor" evidence="11">
    <location>
        <begin position="3539"/>
        <end position="3595"/>
    </location>
</feature>
<gene>
    <name evidence="14" type="ORF">QP520_09080</name>
</gene>
<feature type="domain" description="Trimeric autotransporter adhesin YadA-like head" evidence="12">
    <location>
        <begin position="183"/>
        <end position="209"/>
    </location>
</feature>
<dbReference type="InterPro" id="IPR024973">
    <property type="entry name" value="ESPR"/>
</dbReference>
<feature type="domain" description="Trimeric autotransporter adhesin YadA-like head" evidence="12">
    <location>
        <begin position="285"/>
        <end position="310"/>
    </location>
</feature>
<dbReference type="Proteomes" id="UP001236274">
    <property type="component" value="Unassembled WGS sequence"/>
</dbReference>
<dbReference type="Pfam" id="PF13018">
    <property type="entry name" value="ESPR"/>
    <property type="match status" value="1"/>
</dbReference>
<feature type="domain" description="Trimeric autotransporter adhesin YadA-like head" evidence="12">
    <location>
        <begin position="639"/>
        <end position="661"/>
    </location>
</feature>
<dbReference type="Gene3D" id="2.150.10.10">
    <property type="entry name" value="Serralysin-like metalloprotease, C-terminal"/>
    <property type="match status" value="5"/>
</dbReference>
<feature type="domain" description="Trimeric autotransporter adhesin YadA-like head" evidence="12">
    <location>
        <begin position="691"/>
        <end position="717"/>
    </location>
</feature>
<keyword evidence="7" id="KW-0653">Protein transport</keyword>
<dbReference type="Pfam" id="PF03895">
    <property type="entry name" value="YadA_anchor"/>
    <property type="match status" value="1"/>
</dbReference>
<sequence length="3660" mass="359378">MNKIFKVIWSKSKQCYVVVSELAKNTTGKKKIVVASILAALMAGQAMQAEAEGTFKGGGTSSSTGIAISAGTSKADASGNNAVAIGRAKAKSNGAVAIGSDTESAHNAFSAGFYSKATGDSSIAIGAGFESTGNPTKEVKASGKNGIAIGLAAQSTGESAIAFGTDATASETSATAIGKSAEASGSEATSFGVASTANKDGALAVGSHSTSSVKAGTAIGYNASVSYSGAGDSWGATAIGAQTSVTGKNAVAIGRASKASGNNSLAIGAGNNDDGTASTEFAESTGTNSLAIGYNAKAKNISAVAVGKGAKAEGVASTALGETALADQDNDSALGNSVHASGGGSSAVGYLVTTSGNQAFGAGSNTTVSGGAAIGIGYMNTASGNRAISIGADNNSTNNTASGDYSIAIGAASQATKTNSTAVGTNSNATGEDSFAGASGKASGDASIAIGKAANAGGTTAAASSIAIGDNAAASGIGSTAVGKAALADTGNDSAFGNSSHASGGGSSAIGYLVTTSGNQAFGAGSFTTVSGPAAVGIGYSNEVTGDRAVAIGSSLNGVKTGVSGNYGVAIGAASRALAESATAIGKNTTSSGADSIVIGTAATSTSAASSAISVGKNAKTEDQNAVAIGVDSYAKTMDSIAIGNTAKATGLVSTALGARAEALGTSAVAVGINAKAKKDQATALGFNAQANETNSLALGYGASATVDNGVALGSGSKANVASGVAGYNANTENIARTDKYSSLTGVALNSNLGALSVGVTDATGAATSTRQIVGVAAGTADTDAVNVAQLKSVNLAFTGNSGSGDVNLSKSKLAVEGGTNSFITTTAANKKLEINTTQGTLKNTSGTVSVNGANGLAVAQNVADVINQSNADQTIKYKANGTGNNSVKLSDGLNFTNGTTTTATVGANGQVSFDLNTAIQKSITDSAAAVARSISLGGDTGTTTAKSLSSANVNFGIKSGSPTYLTTIANGNDVTLTINEQAIKNAAKDASSFKVKANSTAAEDVKGGDTVTFNNGDNIAITQTGKTFKIATAKNVTFDTATIGTNTTIGSTGVSTNKVTVGNISIDGTDGINAGGKIITNVGTGRVSNSSTDDGNVANIGDVKAIANDAVANLSTSLGVTDGTNNGTVNLKNQSLKVVGTGVAKATVNGQTITVDVAKGTIAANATTGALTGTAGVVDANDMATAVNTAITKAVDTATGTQKLDISAGGTDSSVNLKTQKLTVAGTGAATAALNNQTITVNVAEGTFTNKTDGTTSATAGVAKATDVAAAINNANTVLGNKITAATQSLSTLGDNKFKLTADSTSTTGQALNKSGGLSFKIAGDGDLVSTSATTDTINVTVKKGTLTNAADGSLNVTDSGVVTADNMKSVVNDAITKAVTSAKDGSAWNISTNGGTATKVSGGNTVDLAGGDNIEITQNSADGKKITVKTKKNLTLDSVTAANTVKVGSGTNLITLDGSTGAVSGNTFTAGSASMNTTGFRLTGGPSVTTTGIDAGNKVITNVASGGTTSTNAANIGDVNDKVTSAINDLTTNLTKSTSISYTANNDTPVKTVSLKDGFKFTDGTLTTAEVAANGVVKFNVTQGSLSTDGNGNITNTAGVATTDDVKTAVNTAITKAVDNATSTQKLDISAGGTDSSINLKTQKLTVAGTGAAKATVNGQTITVDVAKGTIAANSTTGALTGTAGVVDANDMATAVNTAITKAVDNATGTQALNLTDGTNTGSVKLSTQTLSVSGTNGVQATVGGQGITIGLDTATKNLISNSSTAVDTLGKNTFTLKADSTDTTAQALNKSGGLAFKVAGDGDLVSTSATTDAVKVTVKKGTLSTNADGTINKATDGVVTTDNMTTVVNDAITKAVTSAKDGSAWNISTNGGTATKVSGGNTVDLINGDNIEITQDGTDGKKITVKTKKDLTLDSVTAANTVKVGSGTNLITLDGTSGAVSANTFTGTTFTAGATSMNATGFRLTGGPSVTTTGIDAGSAAITNVASGGTTGTNAANIADVKQIAKDTVTNAVNNLSSTLTVTDGITDGNVSLKTDKLKIVGTGAAKATVNGQTITVDVAKGTIAANSTTGALTGTAGVVDANDMAAAVNTAITKAVDNATGTQALNLTDGTNTGSVKLSTQTLSVSGTNGVQATVGGQGITIGLDTATKNLISNSSTAVDTLGKNTFTLKADSTDTTAQALNKSGGLAFKVAGDGDLVSTSATTDAVNVTVKKGTLSTNTDGTINKTADGVVTADNMKTVVNDAITKAVTSAKDGSAWNISTNGGTATKVSGGNTVDLINGDNIEITQDGTDGKKITVKTKKDLTLDSVTAANTVKVGSGTNLITLDGTSGAVSANTFTGNTFTAGNASMNTTGFHLTGGPSVTTTGIDAGNKVITNVASGGTTSTNAANIGDINAAISSLTTNLGKNTTIAYKANSIGGQTVSLADGFNFTNGTLTTAEVAANGIVKFNVTQGSLSTDGNGNITNTTGVATTDDVKNAVNTAITKAVDNATGTQKLDISAGGTDSSVNLKTQKLTVAGTGAATASLNGQTITVDVAKGTLAANSTTGALTGTAGVVDANDMATAVNTAITKAVDNATGTQALNLTDGTNTGSVKLSTQTLSVSGTNGVEATVGGQGITIGLDTATKNLISNSSTAVDTLGKNTFTLKADSTDTTAQALNKSGGLAFKVAGDGDLVSTSATTDTVKVTVKKGELSNAADGSLNVTDSGVVTADNMKTVVNDAITKAVTSAKDGSAWNISTNGGTATKVSGGNTVDLINGDNIEITQDGTDGKKITVKTKKDLTVDSVTAANTVKVGSATNLITLDGTTGAVSGNTFTAGNASMSTTGFRLTGGPSMTTTGIDAGNKVITNVASGGTTSTNAANIGDITKAISDLTTNLTKNTSISYTANTATPGQTVSLKDGFNFTNGTLTTAEVAAGGVVKFNVTQGSLSTDANGNITNTAGVATTDDVKNAVNTAINKAVTNSSAAVNTLGANTFTLTGDNSTSTTGQALNKNGGLSFKVAGDGNFITTSAATDTVTVSIKQGTFGSNTDGTAKSTTNGVATTNDVANIVNTTVTNAVTKATGAQVLNITDGNNNGSINLKNDALKVVGTDGVTTEVNGKTITVGLDTATKDKINNASAATNKNISLAADTGNASSQSLKDGDVSFAVKGATGDYISTNMNGNTVEISTKRATINSNATTGQASVTGNDGLATAKNVADAINAATAKAVSQSAWKLAADGTTGTETISGGDTVNFKAGSNMEVSRTGKDITYKTKDNVAFTTVTAGTGANEVKLDGNTGTVTAKDITATGDVNAKNVTTSGNVTAAGTVKGDTVQGNTVKAGNVTITGGTTNTITGLSNTTWTPAGGIQADRAATEGQLQQAINQVNATVGSTALTFKGDTNPAQSMTLQGNTFAITGDTMIKTTTNTNGIGLSLDTSKVNIAYAANGLNGQTTSIASGLNFTDGDHTKATVAASGVVKYDAKTSTISVANGHAAASGNDLATADNVADAINQMTQNNAGNTTQLRQEISKVATETQRVGAHAAAMAALKPIQYDPLAPTQIMAGVGNYRGESAAALGVAHYTNDNTMFNVGVSVGGNHNMINAGVTHKFGISAEKKNIPDRYKAGPISSIYVMQDEMTQLRSENEAYKAKLDKQQSEIDALKAAVDQLLASKA</sequence>
<evidence type="ECO:0000256" key="1">
    <source>
        <dbReference type="ARBA" id="ARBA00004241"/>
    </source>
</evidence>
<dbReference type="GO" id="GO:0015031">
    <property type="term" value="P:protein transport"/>
    <property type="evidence" value="ECO:0007669"/>
    <property type="project" value="UniProtKB-KW"/>
</dbReference>
<keyword evidence="3" id="KW-0813">Transport</keyword>
<evidence type="ECO:0000256" key="4">
    <source>
        <dbReference type="ARBA" id="ARBA00022452"/>
    </source>
</evidence>
<feature type="domain" description="Trimeric autotransporter adhesin YadA-like head" evidence="12">
    <location>
        <begin position="531"/>
        <end position="554"/>
    </location>
</feature>
<evidence type="ECO:0000259" key="13">
    <source>
        <dbReference type="Pfam" id="PF13018"/>
    </source>
</evidence>
<evidence type="ECO:0000256" key="3">
    <source>
        <dbReference type="ARBA" id="ARBA00022448"/>
    </source>
</evidence>
<feature type="domain" description="Trimeric autotransporter adhesin YadA-like head" evidence="12">
    <location>
        <begin position="415"/>
        <end position="436"/>
    </location>
</feature>
<dbReference type="InterPro" id="IPR005594">
    <property type="entry name" value="YadA_C"/>
</dbReference>
<keyword evidence="6" id="KW-0732">Signal</keyword>
<name>A0AAJ1QB48_9FIRM</name>